<accession>A0A2C9WBX4</accession>
<proteinExistence type="predicted"/>
<gene>
    <name evidence="1" type="ORF">MANES_02G030200</name>
</gene>
<reference evidence="1" key="1">
    <citation type="submission" date="2016-02" db="EMBL/GenBank/DDBJ databases">
        <title>WGS assembly of Manihot esculenta.</title>
        <authorList>
            <person name="Bredeson J.V."/>
            <person name="Prochnik S.E."/>
            <person name="Lyons J.B."/>
            <person name="Schmutz J."/>
            <person name="Grimwood J."/>
            <person name="Vrebalov J."/>
            <person name="Bart R.S."/>
            <person name="Amuge T."/>
            <person name="Ferguson M.E."/>
            <person name="Green R."/>
            <person name="Putnam N."/>
            <person name="Stites J."/>
            <person name="Rounsley S."/>
            <person name="Rokhsar D.S."/>
        </authorList>
    </citation>
    <scope>NUCLEOTIDE SEQUENCE [LARGE SCALE GENOMIC DNA]</scope>
    <source>
        <tissue evidence="1">Leaf</tissue>
    </source>
</reference>
<dbReference type="EMBL" id="CM004388">
    <property type="protein sequence ID" value="OAY56597.1"/>
    <property type="molecule type" value="Genomic_DNA"/>
</dbReference>
<evidence type="ECO:0000313" key="1">
    <source>
        <dbReference type="EMBL" id="OAY56597.1"/>
    </source>
</evidence>
<dbReference type="AlphaFoldDB" id="A0A2C9WBX4"/>
<organism evidence="1">
    <name type="scientific">Manihot esculenta</name>
    <name type="common">Cassava</name>
    <name type="synonym">Jatropha manihot</name>
    <dbReference type="NCBI Taxonomy" id="3983"/>
    <lineage>
        <taxon>Eukaryota</taxon>
        <taxon>Viridiplantae</taxon>
        <taxon>Streptophyta</taxon>
        <taxon>Embryophyta</taxon>
        <taxon>Tracheophyta</taxon>
        <taxon>Spermatophyta</taxon>
        <taxon>Magnoliopsida</taxon>
        <taxon>eudicotyledons</taxon>
        <taxon>Gunneridae</taxon>
        <taxon>Pentapetalae</taxon>
        <taxon>rosids</taxon>
        <taxon>fabids</taxon>
        <taxon>Malpighiales</taxon>
        <taxon>Euphorbiaceae</taxon>
        <taxon>Crotonoideae</taxon>
        <taxon>Manihoteae</taxon>
        <taxon>Manihot</taxon>
    </lineage>
</organism>
<name>A0A2C9WBX4_MANES</name>
<sequence length="38" mass="4447">MKLAPGKIWWLLRSISWEVRLLRSLLKDAGSGLRLRVK</sequence>
<protein>
    <submittedName>
        <fullName evidence="1">Uncharacterized protein</fullName>
    </submittedName>
</protein>